<name>C9MMH0_9BACT</name>
<keyword evidence="2" id="KW-1185">Reference proteome</keyword>
<reference evidence="1 2" key="1">
    <citation type="submission" date="2009-09" db="EMBL/GenBank/DDBJ databases">
        <authorList>
            <person name="Weinstock G."/>
            <person name="Sodergren E."/>
            <person name="Clifton S."/>
            <person name="Fulton L."/>
            <person name="Fulton B."/>
            <person name="Courtney L."/>
            <person name="Fronick C."/>
            <person name="Harrison M."/>
            <person name="Strong C."/>
            <person name="Farmer C."/>
            <person name="Delahaunty K."/>
            <person name="Markovic C."/>
            <person name="Hall O."/>
            <person name="Minx P."/>
            <person name="Tomlinson C."/>
            <person name="Mitreva M."/>
            <person name="Nelson J."/>
            <person name="Hou S."/>
            <person name="Wollam A."/>
            <person name="Pepin K.H."/>
            <person name="Johnson M."/>
            <person name="Bhonagiri V."/>
            <person name="Nash W.E."/>
            <person name="Warren W."/>
            <person name="Chinwalla A."/>
            <person name="Mardis E.R."/>
            <person name="Wilson R.K."/>
        </authorList>
    </citation>
    <scope>NUCLEOTIDE SEQUENCE [LARGE SCALE GENOMIC DNA]</scope>
    <source>
        <strain evidence="1 2">F0319</strain>
    </source>
</reference>
<dbReference type="OrthoDB" id="1080072at2"/>
<dbReference type="STRING" id="649761.HMPREF0973_00800"/>
<dbReference type="AlphaFoldDB" id="C9MMH0"/>
<dbReference type="Proteomes" id="UP000003327">
    <property type="component" value="Unassembled WGS sequence"/>
</dbReference>
<dbReference type="RefSeq" id="WP_004382435.1">
    <property type="nucleotide sequence ID" value="NZ_GG698712.1"/>
</dbReference>
<sequence length="358" mass="38970">MRFPQQPLMISLMTVGVVSGSKTFIGAFPSLGSGSWTKVEDEDGFRLTSSNYVYLLPGANITKVNATASPWSSLNIYGESFSGKNLSFILRPVLKTEPNGSYLINITFRKNFLYLMNDGTTGLLSETIYGGGTKIPIGVVVSQSKKLAAALDIVDPYSISSTTTPPASNSGINDHYVEFPQLYTDTDVPNDDGYKYTWEGAGSADGVTIKGNIDGYIKFYAAAQYSPTLPAGKTLSGSIVGKKWFLPSLTDVLMYEGGPAINNIKLNINLMGGGSDGTQPLYDRPQIITSGFSPNNNTVDLAFIQVGGKKQGRRAFYTSTLLNRTGYAYKSLIITDGGYVYNFETYPYSEYLRPFIKY</sequence>
<protein>
    <submittedName>
        <fullName evidence="1">Uncharacterized protein</fullName>
    </submittedName>
</protein>
<evidence type="ECO:0000313" key="1">
    <source>
        <dbReference type="EMBL" id="EEX19355.1"/>
    </source>
</evidence>
<gene>
    <name evidence="1" type="ORF">HMPREF0973_00800</name>
</gene>
<comment type="caution">
    <text evidence="1">The sequence shown here is derived from an EMBL/GenBank/DDBJ whole genome shotgun (WGS) entry which is preliminary data.</text>
</comment>
<dbReference type="HOGENOM" id="CLU_773523_0_0_10"/>
<accession>C9MMH0</accession>
<proteinExistence type="predicted"/>
<evidence type="ECO:0000313" key="2">
    <source>
        <dbReference type="Proteomes" id="UP000003327"/>
    </source>
</evidence>
<dbReference type="EMBL" id="ACVA01000016">
    <property type="protein sequence ID" value="EEX19355.1"/>
    <property type="molecule type" value="Genomic_DNA"/>
</dbReference>
<organism evidence="1 2">
    <name type="scientific">Prevotella veroralis F0319</name>
    <dbReference type="NCBI Taxonomy" id="649761"/>
    <lineage>
        <taxon>Bacteria</taxon>
        <taxon>Pseudomonadati</taxon>
        <taxon>Bacteroidota</taxon>
        <taxon>Bacteroidia</taxon>
        <taxon>Bacteroidales</taxon>
        <taxon>Prevotellaceae</taxon>
        <taxon>Prevotella</taxon>
    </lineage>
</organism>